<comment type="caution">
    <text evidence="1">The sequence shown here is derived from an EMBL/GenBank/DDBJ whole genome shotgun (WGS) entry which is preliminary data.</text>
</comment>
<accession>A0A0F8XRZ7</accession>
<feature type="non-terminal residue" evidence="1">
    <location>
        <position position="1"/>
    </location>
</feature>
<reference evidence="1" key="1">
    <citation type="journal article" date="2015" name="Nature">
        <title>Complex archaea that bridge the gap between prokaryotes and eukaryotes.</title>
        <authorList>
            <person name="Spang A."/>
            <person name="Saw J.H."/>
            <person name="Jorgensen S.L."/>
            <person name="Zaremba-Niedzwiedzka K."/>
            <person name="Martijn J."/>
            <person name="Lind A.E."/>
            <person name="van Eijk R."/>
            <person name="Schleper C."/>
            <person name="Guy L."/>
            <person name="Ettema T.J."/>
        </authorList>
    </citation>
    <scope>NUCLEOTIDE SEQUENCE</scope>
</reference>
<proteinExistence type="predicted"/>
<dbReference type="EMBL" id="LAZR01057595">
    <property type="protein sequence ID" value="KKK71738.1"/>
    <property type="molecule type" value="Genomic_DNA"/>
</dbReference>
<evidence type="ECO:0000313" key="1">
    <source>
        <dbReference type="EMBL" id="KKK71738.1"/>
    </source>
</evidence>
<gene>
    <name evidence="1" type="ORF">LCGC14_2910910</name>
</gene>
<name>A0A0F8XRZ7_9ZZZZ</name>
<feature type="non-terminal residue" evidence="1">
    <location>
        <position position="384"/>
    </location>
</feature>
<dbReference type="AlphaFoldDB" id="A0A0F8XRZ7"/>
<organism evidence="1">
    <name type="scientific">marine sediment metagenome</name>
    <dbReference type="NCBI Taxonomy" id="412755"/>
    <lineage>
        <taxon>unclassified sequences</taxon>
        <taxon>metagenomes</taxon>
        <taxon>ecological metagenomes</taxon>
    </lineage>
</organism>
<protein>
    <submittedName>
        <fullName evidence="1">Uncharacterized protein</fullName>
    </submittedName>
</protein>
<sequence>LGTRSTTDLSEGSNLYYTNARADARIAAADLADIGNVTITSIASGEILKWNGSLWINNTLAEAGISAVGHTHDDRYYTETEISTSGQSNVHWDNITNEPSFLLNITGEPLSDLSDVTITSIASGEILKWSGSAWINNTLAEAGISAVGHTHTNITPADSTDASSFIAMFDSATGDQAIKTDGGLTYNATTGVLTATGLVLGSGNLDMGTNNITNVGTTTFNTVTYTWPGSDGGVDNVLTTNGSGALSWTAGGGGALGGSGTAGTISKWSAVSTLTDSFISENTSGGANIVVAGKINLSGVQVKFTSTGVINNILTSETNTGTGSLRIQAGGGSATYGGSVILYANAHATKPGDVFLGISSGSGGSFRFGNTGTDTGSDVFTISS</sequence>